<dbReference type="Proteomes" id="UP000186079">
    <property type="component" value="Unassembled WGS sequence"/>
</dbReference>
<gene>
    <name evidence="3" type="ORF">SAMN05421672_12139</name>
</gene>
<dbReference type="AlphaFoldDB" id="A0A1N7AFE4"/>
<evidence type="ECO:0000256" key="1">
    <source>
        <dbReference type="SAM" id="MobiDB-lite"/>
    </source>
</evidence>
<feature type="chain" id="PRO_5010308099" evidence="2">
    <location>
        <begin position="22"/>
        <end position="165"/>
    </location>
</feature>
<dbReference type="NCBIfam" id="TIGR03748">
    <property type="entry name" value="conj_PilL"/>
    <property type="match status" value="1"/>
</dbReference>
<dbReference type="RefSeq" id="WP_052199766.1">
    <property type="nucleotide sequence ID" value="NZ_FTMC01000021.1"/>
</dbReference>
<keyword evidence="2" id="KW-0732">Signal</keyword>
<dbReference type="InterPro" id="IPR022260">
    <property type="entry name" value="Integr_conj_element_PilL"/>
</dbReference>
<accession>A0A1N7AFE4</accession>
<evidence type="ECO:0000256" key="2">
    <source>
        <dbReference type="SAM" id="SignalP"/>
    </source>
</evidence>
<dbReference type="PROSITE" id="PS51257">
    <property type="entry name" value="PROKAR_LIPOPROTEIN"/>
    <property type="match status" value="1"/>
</dbReference>
<name>A0A1N7AFE4_9PSED</name>
<feature type="compositionally biased region" description="Polar residues" evidence="1">
    <location>
        <begin position="155"/>
        <end position="165"/>
    </location>
</feature>
<sequence>MSRQLLLASVFSLLAGCAAHSAPEADSAPAVIAETHAAQRISHARYTLISTEPLPEQLDLLAQIIDIRIPANLNPTVGEALRHLLQRTGYSLCAEPSDGPTLYRHALPAAHYQLGPLPLKQALQLLGGPAWQLTVDDRERQVCFRPRGELDPRRQTSQTTPGERS</sequence>
<evidence type="ECO:0000313" key="4">
    <source>
        <dbReference type="Proteomes" id="UP000186079"/>
    </source>
</evidence>
<reference evidence="3 4" key="1">
    <citation type="submission" date="2017-01" db="EMBL/GenBank/DDBJ databases">
        <authorList>
            <person name="Mah S.A."/>
            <person name="Swanson W.J."/>
            <person name="Moy G.W."/>
            <person name="Vacquier V.D."/>
        </authorList>
    </citation>
    <scope>NUCLEOTIDE SEQUENCE [LARGE SCALE GENOMIC DNA]</scope>
    <source>
        <strain evidence="3 4">ATCC 29606</strain>
    </source>
</reference>
<feature type="region of interest" description="Disordered" evidence="1">
    <location>
        <begin position="143"/>
        <end position="165"/>
    </location>
</feature>
<protein>
    <submittedName>
        <fullName evidence="3">Type IV pili sensor histidine kinase and response regulator</fullName>
    </submittedName>
</protein>
<feature type="compositionally biased region" description="Basic and acidic residues" evidence="1">
    <location>
        <begin position="143"/>
        <end position="154"/>
    </location>
</feature>
<keyword evidence="3" id="KW-0808">Transferase</keyword>
<organism evidence="3 4">
    <name type="scientific">Pseudomonas flexibilis</name>
    <dbReference type="NCBI Taxonomy" id="706570"/>
    <lineage>
        <taxon>Bacteria</taxon>
        <taxon>Pseudomonadati</taxon>
        <taxon>Pseudomonadota</taxon>
        <taxon>Gammaproteobacteria</taxon>
        <taxon>Pseudomonadales</taxon>
        <taxon>Pseudomonadaceae</taxon>
        <taxon>Pseudomonas</taxon>
    </lineage>
</organism>
<dbReference type="EMBL" id="FTMC01000021">
    <property type="protein sequence ID" value="SIR37880.1"/>
    <property type="molecule type" value="Genomic_DNA"/>
</dbReference>
<keyword evidence="3" id="KW-0418">Kinase</keyword>
<proteinExistence type="predicted"/>
<dbReference type="GO" id="GO:0016301">
    <property type="term" value="F:kinase activity"/>
    <property type="evidence" value="ECO:0007669"/>
    <property type="project" value="UniProtKB-KW"/>
</dbReference>
<feature type="signal peptide" evidence="2">
    <location>
        <begin position="1"/>
        <end position="21"/>
    </location>
</feature>
<evidence type="ECO:0000313" key="3">
    <source>
        <dbReference type="EMBL" id="SIR37880.1"/>
    </source>
</evidence>